<dbReference type="Proteomes" id="UP001226434">
    <property type="component" value="Unassembled WGS sequence"/>
</dbReference>
<dbReference type="EMBL" id="JASBRG010000001">
    <property type="protein sequence ID" value="MDI3318615.1"/>
    <property type="molecule type" value="Genomic_DNA"/>
</dbReference>
<dbReference type="RefSeq" id="WP_282332743.1">
    <property type="nucleotide sequence ID" value="NZ_JASBRG010000001.1"/>
</dbReference>
<name>A0ABT6R871_9BACT</name>
<gene>
    <name evidence="1" type="ORF">QJ048_02465</name>
</gene>
<protein>
    <submittedName>
        <fullName evidence="1">Uncharacterized protein</fullName>
    </submittedName>
</protein>
<reference evidence="1 2" key="1">
    <citation type="submission" date="2023-05" db="EMBL/GenBank/DDBJ databases">
        <title>Genome sequence of Pinibacter sp. MAH-24.</title>
        <authorList>
            <person name="Huq M.A."/>
        </authorList>
    </citation>
    <scope>NUCLEOTIDE SEQUENCE [LARGE SCALE GENOMIC DNA]</scope>
    <source>
        <strain evidence="1 2">MAH-24</strain>
    </source>
</reference>
<accession>A0ABT6R871</accession>
<organism evidence="1 2">
    <name type="scientific">Pinibacter soli</name>
    <dbReference type="NCBI Taxonomy" id="3044211"/>
    <lineage>
        <taxon>Bacteria</taxon>
        <taxon>Pseudomonadati</taxon>
        <taxon>Bacteroidota</taxon>
        <taxon>Chitinophagia</taxon>
        <taxon>Chitinophagales</taxon>
        <taxon>Chitinophagaceae</taxon>
        <taxon>Pinibacter</taxon>
    </lineage>
</organism>
<sequence>MVGWFVSGYRAGDPFRSCLNVALGLQKEFEIFVLTTDPDHGESLPFVGIESNKWIEFSDSSINVFYLKSEEERGRSDFSKV</sequence>
<comment type="caution">
    <text evidence="1">The sequence shown here is derived from an EMBL/GenBank/DDBJ whole genome shotgun (WGS) entry which is preliminary data.</text>
</comment>
<evidence type="ECO:0000313" key="2">
    <source>
        <dbReference type="Proteomes" id="UP001226434"/>
    </source>
</evidence>
<keyword evidence="2" id="KW-1185">Reference proteome</keyword>
<proteinExistence type="predicted"/>
<evidence type="ECO:0000313" key="1">
    <source>
        <dbReference type="EMBL" id="MDI3318615.1"/>
    </source>
</evidence>